<proteinExistence type="predicted"/>
<dbReference type="AlphaFoldDB" id="A0A6C0F3Z4"/>
<evidence type="ECO:0008006" key="2">
    <source>
        <dbReference type="Google" id="ProtNLM"/>
    </source>
</evidence>
<accession>A0A6C0F3Z4</accession>
<sequence>MDVATLYSLRSSPRPALSDVIRNTISTLKISFKPSFRRQIVRRAPAEEASNWRELAMLAVHRKVREKDDADYDEVNAFLNKLTKQTYDKMMVAIMEKLDKRDSMFRLRVTTLLFDRGIQQTFYAPLMADAYKDIASAYPDARQDLMVQVMMFDTLYAETNVTIVPQHTEAGYAEAIIAWTKQKEKKRTFAVYVSELFARGLIPQELMSAFVKTIMDDLKECVRHQKTPAGEEHVDALVRFVFAVAAKVPEVKDPVRQVLGIPKAETPCLNMKSRFKLDDSLKL</sequence>
<organism evidence="1">
    <name type="scientific">viral metagenome</name>
    <dbReference type="NCBI Taxonomy" id="1070528"/>
    <lineage>
        <taxon>unclassified sequences</taxon>
        <taxon>metagenomes</taxon>
        <taxon>organismal metagenomes</taxon>
    </lineage>
</organism>
<dbReference type="Gene3D" id="1.25.40.180">
    <property type="match status" value="1"/>
</dbReference>
<reference evidence="1" key="1">
    <citation type="journal article" date="2020" name="Nature">
        <title>Giant virus diversity and host interactions through global metagenomics.</title>
        <authorList>
            <person name="Schulz F."/>
            <person name="Roux S."/>
            <person name="Paez-Espino D."/>
            <person name="Jungbluth S."/>
            <person name="Walsh D.A."/>
            <person name="Denef V.J."/>
            <person name="McMahon K.D."/>
            <person name="Konstantinidis K.T."/>
            <person name="Eloe-Fadrosh E.A."/>
            <person name="Kyrpides N.C."/>
            <person name="Woyke T."/>
        </authorList>
    </citation>
    <scope>NUCLEOTIDE SEQUENCE</scope>
    <source>
        <strain evidence="1">GVMAG-M-3300009180-45</strain>
    </source>
</reference>
<protein>
    <recommendedName>
        <fullName evidence="2">MIF4G domain-containing protein</fullName>
    </recommendedName>
</protein>
<dbReference type="InterPro" id="IPR016024">
    <property type="entry name" value="ARM-type_fold"/>
</dbReference>
<evidence type="ECO:0000313" key="1">
    <source>
        <dbReference type="EMBL" id="QHT35581.1"/>
    </source>
</evidence>
<dbReference type="SUPFAM" id="SSF48371">
    <property type="entry name" value="ARM repeat"/>
    <property type="match status" value="1"/>
</dbReference>
<name>A0A6C0F3Z4_9ZZZZ</name>
<dbReference type="EMBL" id="MN739023">
    <property type="protein sequence ID" value="QHT35581.1"/>
    <property type="molecule type" value="Genomic_DNA"/>
</dbReference>